<accession>A0A0F9IH33</accession>
<gene>
    <name evidence="1" type="ORF">LCGC14_1878170</name>
</gene>
<sequence length="514" mass="53420">MKRTLIALSCLVLFAIPAYGQGGILNDSVLRADGRPAIGATVRVCTEAASGTPCSPTASIFTDKALTVSKTNPIAVDSGAAYTYYASPGFYKEQLCLGATCVTRTVLMGSDSAMVLLDRIELDRTNRDVVLTRESANRLKLGSGDAFELDEMSVGLWNDIRVVDGNKFTTCQAAEDDLGANNGLVIIPSTYAGADCSSLSSGITILDLRSGTFKLFTSQVGLAEPAFEVHPGTNNVQLHAAILLLDQIGDGQQEPSIHLRSNGTPTVGKGGFIRWEVLNDAPALKDAFTINGGLVDLTAGSEDGGADIGFLVNGAVEIIAFSGSREAFTPSTVSEGLFSLGDPDGAAGTINYIGWQGLALSHTAPKIVFYENDQTLPAGLFRIIQDAGSLRIDRNTAAAGDFSTISTDLSLSTSGRVVVGVGVSSDAGGFKHSRITTGSIGSSSSAAVTVTWGTAFADANYTVNCSVQQGDTDTATLQVDHIETVTTASVVVRVENEDAGAAKTGTLHCQAVHD</sequence>
<comment type="caution">
    <text evidence="1">The sequence shown here is derived from an EMBL/GenBank/DDBJ whole genome shotgun (WGS) entry which is preliminary data.</text>
</comment>
<proteinExistence type="predicted"/>
<dbReference type="AlphaFoldDB" id="A0A0F9IH33"/>
<evidence type="ECO:0000313" key="1">
    <source>
        <dbReference type="EMBL" id="KKL93090.1"/>
    </source>
</evidence>
<dbReference type="EMBL" id="LAZR01019288">
    <property type="protein sequence ID" value="KKL93090.1"/>
    <property type="molecule type" value="Genomic_DNA"/>
</dbReference>
<organism evidence="1">
    <name type="scientific">marine sediment metagenome</name>
    <dbReference type="NCBI Taxonomy" id="412755"/>
    <lineage>
        <taxon>unclassified sequences</taxon>
        <taxon>metagenomes</taxon>
        <taxon>ecological metagenomes</taxon>
    </lineage>
</organism>
<name>A0A0F9IH33_9ZZZZ</name>
<protein>
    <submittedName>
        <fullName evidence="1">Uncharacterized protein</fullName>
    </submittedName>
</protein>
<reference evidence="1" key="1">
    <citation type="journal article" date="2015" name="Nature">
        <title>Complex archaea that bridge the gap between prokaryotes and eukaryotes.</title>
        <authorList>
            <person name="Spang A."/>
            <person name="Saw J.H."/>
            <person name="Jorgensen S.L."/>
            <person name="Zaremba-Niedzwiedzka K."/>
            <person name="Martijn J."/>
            <person name="Lind A.E."/>
            <person name="van Eijk R."/>
            <person name="Schleper C."/>
            <person name="Guy L."/>
            <person name="Ettema T.J."/>
        </authorList>
    </citation>
    <scope>NUCLEOTIDE SEQUENCE</scope>
</reference>